<dbReference type="RefSeq" id="XP_003847249.1">
    <property type="nucleotide sequence ID" value="XM_003847201.1"/>
</dbReference>
<dbReference type="AlphaFoldDB" id="F9XRB3"/>
<dbReference type="GeneID" id="13399902"/>
<reference evidence="2 3" key="1">
    <citation type="journal article" date="2011" name="PLoS Genet.">
        <title>Finished genome of the fungal wheat pathogen Mycosphaerella graminicola reveals dispensome structure, chromosome plasticity, and stealth pathogenesis.</title>
        <authorList>
            <person name="Goodwin S.B."/>
            <person name="Ben M'barek S."/>
            <person name="Dhillon B."/>
            <person name="Wittenberg A.H.J."/>
            <person name="Crane C.F."/>
            <person name="Hane J.K."/>
            <person name="Foster A.J."/>
            <person name="Van der Lee T.A.J."/>
            <person name="Grimwood J."/>
            <person name="Aerts A."/>
            <person name="Antoniw J."/>
            <person name="Bailey A."/>
            <person name="Bluhm B."/>
            <person name="Bowler J."/>
            <person name="Bristow J."/>
            <person name="van der Burgt A."/>
            <person name="Canto-Canche B."/>
            <person name="Churchill A.C.L."/>
            <person name="Conde-Ferraez L."/>
            <person name="Cools H.J."/>
            <person name="Coutinho P.M."/>
            <person name="Csukai M."/>
            <person name="Dehal P."/>
            <person name="De Wit P."/>
            <person name="Donzelli B."/>
            <person name="van de Geest H.C."/>
            <person name="van Ham R.C.H.J."/>
            <person name="Hammond-Kosack K.E."/>
            <person name="Henrissat B."/>
            <person name="Kilian A."/>
            <person name="Kobayashi A.K."/>
            <person name="Koopmann E."/>
            <person name="Kourmpetis Y."/>
            <person name="Kuzniar A."/>
            <person name="Lindquist E."/>
            <person name="Lombard V."/>
            <person name="Maliepaard C."/>
            <person name="Martins N."/>
            <person name="Mehrabi R."/>
            <person name="Nap J.P.H."/>
            <person name="Ponomarenko A."/>
            <person name="Rudd J.J."/>
            <person name="Salamov A."/>
            <person name="Schmutz J."/>
            <person name="Schouten H.J."/>
            <person name="Shapiro H."/>
            <person name="Stergiopoulos I."/>
            <person name="Torriani S.F.F."/>
            <person name="Tu H."/>
            <person name="de Vries R.P."/>
            <person name="Waalwijk C."/>
            <person name="Ware S.B."/>
            <person name="Wiebenga A."/>
            <person name="Zwiers L.-H."/>
            <person name="Oliver R.P."/>
            <person name="Grigoriev I.V."/>
            <person name="Kema G.H.J."/>
        </authorList>
    </citation>
    <scope>NUCLEOTIDE SEQUENCE [LARGE SCALE GENOMIC DNA]</scope>
    <source>
        <strain evidence="3">CBS 115943 / IPO323</strain>
    </source>
</reference>
<organism evidence="2 3">
    <name type="scientific">Zymoseptoria tritici (strain CBS 115943 / IPO323)</name>
    <name type="common">Speckled leaf blotch fungus</name>
    <name type="synonym">Septoria tritici</name>
    <dbReference type="NCBI Taxonomy" id="336722"/>
    <lineage>
        <taxon>Eukaryota</taxon>
        <taxon>Fungi</taxon>
        <taxon>Dikarya</taxon>
        <taxon>Ascomycota</taxon>
        <taxon>Pezizomycotina</taxon>
        <taxon>Dothideomycetes</taxon>
        <taxon>Dothideomycetidae</taxon>
        <taxon>Mycosphaerellales</taxon>
        <taxon>Mycosphaerellaceae</taxon>
        <taxon>Zymoseptoria</taxon>
    </lineage>
</organism>
<gene>
    <name evidence="2" type="ORF">MYCGRDRAFT_106637</name>
</gene>
<sequence>MHISRLLLREAALRQKCSSTALDRRHAIISRSAPRASDSLRRPLSSSRLRRSTRTFSTACRG</sequence>
<dbReference type="KEGG" id="ztr:MYCGRDRAFT_106637"/>
<proteinExistence type="predicted"/>
<evidence type="ECO:0000256" key="1">
    <source>
        <dbReference type="SAM" id="MobiDB-lite"/>
    </source>
</evidence>
<protein>
    <submittedName>
        <fullName evidence="2">Uncharacterized protein</fullName>
    </submittedName>
</protein>
<dbReference type="Proteomes" id="UP000008062">
    <property type="component" value="Chromosome 16"/>
</dbReference>
<feature type="region of interest" description="Disordered" evidence="1">
    <location>
        <begin position="32"/>
        <end position="62"/>
    </location>
</feature>
<dbReference type="EMBL" id="CM001211">
    <property type="protein sequence ID" value="EGP82225.1"/>
    <property type="molecule type" value="Genomic_DNA"/>
</dbReference>
<dbReference type="InParanoid" id="F9XRB3"/>
<evidence type="ECO:0000313" key="2">
    <source>
        <dbReference type="EMBL" id="EGP82225.1"/>
    </source>
</evidence>
<evidence type="ECO:0000313" key="3">
    <source>
        <dbReference type="Proteomes" id="UP000008062"/>
    </source>
</evidence>
<name>F9XRB3_ZYMTI</name>
<accession>F9XRB3</accession>
<dbReference type="HOGENOM" id="CLU_2905890_0_0_1"/>
<keyword evidence="3" id="KW-1185">Reference proteome</keyword>